<dbReference type="Gene3D" id="3.30.160.60">
    <property type="entry name" value="Classic Zinc Finger"/>
    <property type="match status" value="1"/>
</dbReference>
<feature type="compositionally biased region" description="Basic residues" evidence="1">
    <location>
        <begin position="746"/>
        <end position="758"/>
    </location>
</feature>
<reference evidence="3 4" key="1">
    <citation type="submission" date="2021-03" db="EMBL/GenBank/DDBJ databases">
        <authorList>
            <person name="King G.J."/>
            <person name="Bancroft I."/>
            <person name="Baten A."/>
            <person name="Bloomfield J."/>
            <person name="Borpatragohain P."/>
            <person name="He Z."/>
            <person name="Irish N."/>
            <person name="Irwin J."/>
            <person name="Liu K."/>
            <person name="Mauleon R.P."/>
            <person name="Moore J."/>
            <person name="Morris R."/>
            <person name="Ostergaard L."/>
            <person name="Wang B."/>
            <person name="Wells R."/>
        </authorList>
    </citation>
    <scope>NUCLEOTIDE SEQUENCE [LARGE SCALE GENOMIC DNA]</scope>
    <source>
        <strain evidence="3">R-o-18</strain>
        <tissue evidence="3">Leaf</tissue>
    </source>
</reference>
<dbReference type="InterPro" id="IPR032795">
    <property type="entry name" value="DUF3741-assoc"/>
</dbReference>
<feature type="compositionally biased region" description="Gly residues" evidence="1">
    <location>
        <begin position="776"/>
        <end position="786"/>
    </location>
</feature>
<dbReference type="Pfam" id="PF12874">
    <property type="entry name" value="zf-met"/>
    <property type="match status" value="1"/>
</dbReference>
<feature type="compositionally biased region" description="Polar residues" evidence="1">
    <location>
        <begin position="285"/>
        <end position="294"/>
    </location>
</feature>
<organism evidence="3 4">
    <name type="scientific">Brassica rapa subsp. trilocularis</name>
    <dbReference type="NCBI Taxonomy" id="1813537"/>
    <lineage>
        <taxon>Eukaryota</taxon>
        <taxon>Viridiplantae</taxon>
        <taxon>Streptophyta</taxon>
        <taxon>Embryophyta</taxon>
        <taxon>Tracheophyta</taxon>
        <taxon>Spermatophyta</taxon>
        <taxon>Magnoliopsida</taxon>
        <taxon>eudicotyledons</taxon>
        <taxon>Gunneridae</taxon>
        <taxon>Pentapetalae</taxon>
        <taxon>rosids</taxon>
        <taxon>malvids</taxon>
        <taxon>Brassicales</taxon>
        <taxon>Brassicaceae</taxon>
        <taxon>Brassiceae</taxon>
        <taxon>Brassica</taxon>
    </lineage>
</organism>
<feature type="region of interest" description="Disordered" evidence="1">
    <location>
        <begin position="574"/>
        <end position="638"/>
    </location>
</feature>
<sequence>MIETEAVERKRSRGGFLTLFDWSGKSRKKLLSSTTTTSGPSEASKQEKQNAQNPSKSSSPSIELEETGKSLTYSPRRDSSCSTSTVTSDDRQGSRAPSVVARLMGLESLPIPNSLEQPRSNPDFDPFFLSSSRKASTWDAYESLGYVNLRSHYDGISWDHLDSKTNNNESHRLPINRFQTETLPPKSAKPISVTHNRLLSPIRSPGFVQSRNPAQVMEAASRMIEPSTRIAAAKPRFSSSSEASSSIPMRIRDLREKLEASQNKQTPQISNGSRNNNKYLRGKNESSSLKTQEANKLLGKTSKVKPPSVSAAHTKANTIHKQESSTPSSSSNRAQKEKIVTKNRIVKKDLASTGKTVAKQNNQKQNQPAVASVSKQKSSKVMNKVVNKVLVESGTTSKKPGLKKNPPRNKKPANGVQEPGVISEKLIKRGEKLKKCNTIVEGDRKKEMDVISFTFSSPIKGISSTKRTTDQERESALSLSAINGDSLNILLEQKLRELTSKIESSSSGLTQEGESSGSISKDWVNGTISLPSDDLDKVSSEGESVSDWRWLDYKREAYEEGSEIEEEILSDLVDDASSHPSSSPMASSNTTPGVDNTFRKKFDTEEYRERARKREEKEADRSKSQPKGPPVQRAPLKHRDYHVDLVSRLGKTQVVTPVAPLSQQAGYFCRVCDCVVKDSANYLDHINGKKHQRALGMSMRVERSSLEQVQERFEVLKKRKTPGTFSEQDLDERIRKQQEEEEEHKRQRREKKKEKKKGKVIEEEPEMDPEVAELMGFGGFGSSKKS</sequence>
<dbReference type="InterPro" id="IPR013087">
    <property type="entry name" value="Znf_C2H2_type"/>
</dbReference>
<feature type="region of interest" description="Disordered" evidence="1">
    <location>
        <begin position="724"/>
        <end position="786"/>
    </location>
</feature>
<feature type="region of interest" description="Disordered" evidence="1">
    <location>
        <begin position="501"/>
        <end position="525"/>
    </location>
</feature>
<feature type="compositionally biased region" description="Low complexity" evidence="1">
    <location>
        <begin position="578"/>
        <end position="588"/>
    </location>
</feature>
<name>A0ABQ7MKV9_BRACM</name>
<dbReference type="SMART" id="SM00451">
    <property type="entry name" value="ZnF_U1"/>
    <property type="match status" value="1"/>
</dbReference>
<proteinExistence type="predicted"/>
<feature type="region of interest" description="Disordered" evidence="1">
    <location>
        <begin position="259"/>
        <end position="417"/>
    </location>
</feature>
<feature type="compositionally biased region" description="Low complexity" evidence="1">
    <location>
        <begin position="31"/>
        <end position="41"/>
    </location>
</feature>
<feature type="compositionally biased region" description="Basic and acidic residues" evidence="1">
    <location>
        <begin position="597"/>
        <end position="623"/>
    </location>
</feature>
<feature type="compositionally biased region" description="Polar residues" evidence="1">
    <location>
        <begin position="260"/>
        <end position="278"/>
    </location>
</feature>
<comment type="caution">
    <text evidence="3">The sequence shown here is derived from an EMBL/GenBank/DDBJ whole genome shotgun (WGS) entry which is preliminary data.</text>
</comment>
<feature type="compositionally biased region" description="Polar residues" evidence="1">
    <location>
        <begin position="315"/>
        <end position="333"/>
    </location>
</feature>
<gene>
    <name evidence="3" type="primary">A05p052220.1_BraROA</name>
    <name evidence="3" type="ORF">IGI04_021183</name>
</gene>
<dbReference type="PANTHER" id="PTHR21726:SF57">
    <property type="entry name" value="SERINE-RICH ADHESIN FOR PLATELETS-LIKE PROTEIN"/>
    <property type="match status" value="1"/>
</dbReference>
<feature type="region of interest" description="Disordered" evidence="1">
    <location>
        <begin position="28"/>
        <end position="101"/>
    </location>
</feature>
<evidence type="ECO:0000259" key="2">
    <source>
        <dbReference type="SMART" id="SM00451"/>
    </source>
</evidence>
<keyword evidence="4" id="KW-1185">Reference proteome</keyword>
<evidence type="ECO:0000313" key="3">
    <source>
        <dbReference type="EMBL" id="KAG5399369.1"/>
    </source>
</evidence>
<dbReference type="Proteomes" id="UP000823674">
    <property type="component" value="Chromosome A05"/>
</dbReference>
<feature type="compositionally biased region" description="Basic residues" evidence="1">
    <location>
        <begin position="400"/>
        <end position="411"/>
    </location>
</feature>
<dbReference type="InterPro" id="IPR036236">
    <property type="entry name" value="Znf_C2H2_sf"/>
</dbReference>
<dbReference type="Pfam" id="PF14383">
    <property type="entry name" value="VARLMGL"/>
    <property type="match status" value="1"/>
</dbReference>
<feature type="compositionally biased region" description="Polar residues" evidence="1">
    <location>
        <begin position="49"/>
        <end position="61"/>
    </location>
</feature>
<feature type="compositionally biased region" description="Basic and acidic residues" evidence="1">
    <location>
        <begin position="334"/>
        <end position="350"/>
    </location>
</feature>
<feature type="compositionally biased region" description="Low complexity" evidence="1">
    <location>
        <begin position="359"/>
        <end position="391"/>
    </location>
</feature>
<dbReference type="InterPro" id="IPR003604">
    <property type="entry name" value="Matrin/U1-like-C_Znf_C2H2"/>
</dbReference>
<feature type="domain" description="U1-type" evidence="2">
    <location>
        <begin position="664"/>
        <end position="698"/>
    </location>
</feature>
<dbReference type="SUPFAM" id="SSF57667">
    <property type="entry name" value="beta-beta-alpha zinc fingers"/>
    <property type="match status" value="1"/>
</dbReference>
<evidence type="ECO:0000313" key="4">
    <source>
        <dbReference type="Proteomes" id="UP000823674"/>
    </source>
</evidence>
<protein>
    <recommendedName>
        <fullName evidence="2">U1-type domain-containing protein</fullName>
    </recommendedName>
</protein>
<feature type="compositionally biased region" description="Polar residues" evidence="1">
    <location>
        <begin position="501"/>
        <end position="519"/>
    </location>
</feature>
<dbReference type="PANTHER" id="PTHR21726">
    <property type="entry name" value="PHOSPHATIDYLINOSITOL N-ACETYLGLUCOSAMINYLTRANSFERASE SUBUNIT P DOWN SYNDROME CRITICAL REGION PROTEIN 5 -RELATED"/>
    <property type="match status" value="1"/>
</dbReference>
<dbReference type="EMBL" id="JADBGQ010000005">
    <property type="protein sequence ID" value="KAG5399369.1"/>
    <property type="molecule type" value="Genomic_DNA"/>
</dbReference>
<accession>A0ABQ7MKV9</accession>
<evidence type="ECO:0000256" key="1">
    <source>
        <dbReference type="SAM" id="MobiDB-lite"/>
    </source>
</evidence>